<dbReference type="PANTHER" id="PTHR45569:SF1">
    <property type="entry name" value="SENSOR PROTEIN KDPD"/>
    <property type="match status" value="1"/>
</dbReference>
<name>A0A3R5QVL6_9CLOT</name>
<protein>
    <submittedName>
        <fullName evidence="6">Histidine kinase</fullName>
    </submittedName>
</protein>
<accession>A0A3R5QVL6</accession>
<evidence type="ECO:0000259" key="5">
    <source>
        <dbReference type="Pfam" id="PF02702"/>
    </source>
</evidence>
<dbReference type="SUPFAM" id="SSF52402">
    <property type="entry name" value="Adenine nucleotide alpha hydrolases-like"/>
    <property type="match status" value="1"/>
</dbReference>
<dbReference type="RefSeq" id="WP_128214019.1">
    <property type="nucleotide sequence ID" value="NZ_CP025746.1"/>
</dbReference>
<feature type="domain" description="UspA" evidence="4">
    <location>
        <begin position="245"/>
        <end position="362"/>
    </location>
</feature>
<dbReference type="InterPro" id="IPR006016">
    <property type="entry name" value="UspA"/>
</dbReference>
<keyword evidence="2 6" id="KW-0418">Kinase</keyword>
<dbReference type="SUPFAM" id="SSF52540">
    <property type="entry name" value="P-loop containing nucleoside triphosphate hydrolases"/>
    <property type="match status" value="1"/>
</dbReference>
<dbReference type="AlphaFoldDB" id="A0A3R5QVL6"/>
<dbReference type="GO" id="GO:0005886">
    <property type="term" value="C:plasma membrane"/>
    <property type="evidence" value="ECO:0007669"/>
    <property type="project" value="TreeGrafter"/>
</dbReference>
<dbReference type="Pfam" id="PF00582">
    <property type="entry name" value="Usp"/>
    <property type="match status" value="1"/>
</dbReference>
<feature type="domain" description="Signal transduction histidine kinase osmosensitive K+ channel sensor N-terminal" evidence="5">
    <location>
        <begin position="16"/>
        <end position="221"/>
    </location>
</feature>
<proteinExistence type="predicted"/>
<gene>
    <name evidence="6" type="ORF">C1I91_17495</name>
</gene>
<evidence type="ECO:0000256" key="3">
    <source>
        <dbReference type="ARBA" id="ARBA00023012"/>
    </source>
</evidence>
<dbReference type="InterPro" id="IPR014729">
    <property type="entry name" value="Rossmann-like_a/b/a_fold"/>
</dbReference>
<dbReference type="Gene3D" id="3.40.50.620">
    <property type="entry name" value="HUPs"/>
    <property type="match status" value="1"/>
</dbReference>
<evidence type="ECO:0000313" key="6">
    <source>
        <dbReference type="EMBL" id="QAA33296.1"/>
    </source>
</evidence>
<evidence type="ECO:0000256" key="1">
    <source>
        <dbReference type="ARBA" id="ARBA00022679"/>
    </source>
</evidence>
<dbReference type="GO" id="GO:0005737">
    <property type="term" value="C:cytoplasm"/>
    <property type="evidence" value="ECO:0007669"/>
    <property type="project" value="UniProtKB-ARBA"/>
</dbReference>
<keyword evidence="7" id="KW-1185">Reference proteome</keyword>
<dbReference type="EMBL" id="CP025746">
    <property type="protein sequence ID" value="QAA33296.1"/>
    <property type="molecule type" value="Genomic_DNA"/>
</dbReference>
<dbReference type="InterPro" id="IPR052023">
    <property type="entry name" value="Histidine_kinase_KdpD"/>
</dbReference>
<dbReference type="KEGG" id="cmah:C1I91_17495"/>
<evidence type="ECO:0000256" key="2">
    <source>
        <dbReference type="ARBA" id="ARBA00022777"/>
    </source>
</evidence>
<dbReference type="InterPro" id="IPR003852">
    <property type="entry name" value="Sig_transdc_His_kinase_KdpD_N"/>
</dbReference>
<dbReference type="FunFam" id="3.40.50.300:FF:000483">
    <property type="entry name" value="Sensor histidine kinase KdpD"/>
    <property type="match status" value="1"/>
</dbReference>
<sequence length="372" mass="42259">MNYIELGLEVCMSSIKKGRLKIYLGYAPGVGKTYTMLKDANEMLKAGEDIIIGYLETHGRLDTEEQINDLPMVPRKKIQYRDKIFEELDKEKIIEINPRYVLIDELAHTNVPSSKNTKRYEDIEEILEYGINVISTLNIQHLESLNDVVERITEISINETIPDYVLNSADEIVFVDLTPDALINRLARGKIYNTEIIGRALNNFFRKGNLTALREMALIEASMGTSKYLNEGINQFFGEKAIKRDKVVVCVSSNPKAINLIRRGARISKALKCDFIVVAVECTHRFAPGISEKDIEILEKYRKLTISVGGSFKMLKGNSISKELSKFIKSIDATQVIIGKSKRTKLQTILRGSTISKLLKYSRNVEYHIIPY</sequence>
<evidence type="ECO:0000313" key="7">
    <source>
        <dbReference type="Proteomes" id="UP000286268"/>
    </source>
</evidence>
<keyword evidence="1" id="KW-0808">Transferase</keyword>
<dbReference type="OrthoDB" id="9806130at2"/>
<keyword evidence="3" id="KW-0902">Two-component regulatory system</keyword>
<dbReference type="InterPro" id="IPR027417">
    <property type="entry name" value="P-loop_NTPase"/>
</dbReference>
<organism evidence="6 7">
    <name type="scientific">Clostridium manihotivorum</name>
    <dbReference type="NCBI Taxonomy" id="2320868"/>
    <lineage>
        <taxon>Bacteria</taxon>
        <taxon>Bacillati</taxon>
        <taxon>Bacillota</taxon>
        <taxon>Clostridia</taxon>
        <taxon>Eubacteriales</taxon>
        <taxon>Clostridiaceae</taxon>
        <taxon>Clostridium</taxon>
    </lineage>
</organism>
<dbReference type="GO" id="GO:0000155">
    <property type="term" value="F:phosphorelay sensor kinase activity"/>
    <property type="evidence" value="ECO:0007669"/>
    <property type="project" value="InterPro"/>
</dbReference>
<reference evidence="6 7" key="1">
    <citation type="submission" date="2018-01" db="EMBL/GenBank/DDBJ databases">
        <title>Genome Sequencing and Assembly of Anaerobacter polyendosporus strain CT4.</title>
        <authorList>
            <person name="Tachaapaikoon C."/>
            <person name="Sutheeworapong S."/>
            <person name="Jenjaroenpun P."/>
            <person name="Wongsurawat T."/>
            <person name="Nookeaw I."/>
            <person name="Cheawchanlertfa P."/>
            <person name="Kosugi A."/>
            <person name="Cheevadhanarak S."/>
            <person name="Ratanakhanokchai K."/>
        </authorList>
    </citation>
    <scope>NUCLEOTIDE SEQUENCE [LARGE SCALE GENOMIC DNA]</scope>
    <source>
        <strain evidence="6 7">CT4</strain>
    </source>
</reference>
<dbReference type="Gene3D" id="3.40.50.300">
    <property type="entry name" value="P-loop containing nucleotide triphosphate hydrolases"/>
    <property type="match status" value="1"/>
</dbReference>
<evidence type="ECO:0000259" key="4">
    <source>
        <dbReference type="Pfam" id="PF00582"/>
    </source>
</evidence>
<dbReference type="Proteomes" id="UP000286268">
    <property type="component" value="Chromosome"/>
</dbReference>
<dbReference type="Pfam" id="PF02702">
    <property type="entry name" value="KdpD"/>
    <property type="match status" value="1"/>
</dbReference>
<dbReference type="PANTHER" id="PTHR45569">
    <property type="entry name" value="SENSOR PROTEIN KDPD"/>
    <property type="match status" value="1"/>
</dbReference>